<dbReference type="Proteomes" id="UP000007039">
    <property type="component" value="Chromosome"/>
</dbReference>
<dbReference type="AlphaFoldDB" id="E4TH22"/>
<evidence type="ECO:0000313" key="15">
    <source>
        <dbReference type="Proteomes" id="UP000007039"/>
    </source>
</evidence>
<dbReference type="Gene3D" id="1.10.3210.30">
    <property type="match status" value="1"/>
</dbReference>
<dbReference type="InterPro" id="IPR006474">
    <property type="entry name" value="Helicase_Cas3_CRISPR-ass_core"/>
</dbReference>
<feature type="domain" description="HD Cas3-type" evidence="13">
    <location>
        <begin position="15"/>
        <end position="193"/>
    </location>
</feature>
<dbReference type="PROSITE" id="PS51192">
    <property type="entry name" value="HELICASE_ATP_BIND_1"/>
    <property type="match status" value="1"/>
</dbReference>
<dbReference type="NCBIfam" id="TIGR01587">
    <property type="entry name" value="cas3_core"/>
    <property type="match status" value="1"/>
</dbReference>
<reference evidence="14 15" key="2">
    <citation type="journal article" date="2011" name="Stand. Genomic Sci.">
        <title>Complete genome sequence of Calditerrivibrio nitroreducens type strain (Yu37-1).</title>
        <authorList>
            <person name="Pitluck S."/>
            <person name="Sikorski J."/>
            <person name="Zeytun A."/>
            <person name="Lapidus A."/>
            <person name="Nolan M."/>
            <person name="Lucas S."/>
            <person name="Hammon N."/>
            <person name="Deshpande S."/>
            <person name="Cheng J.F."/>
            <person name="Tapia R."/>
            <person name="Han C."/>
            <person name="Goodwin L."/>
            <person name="Liolios K."/>
            <person name="Pagani I."/>
            <person name="Ivanova N."/>
            <person name="Mavromatis K."/>
            <person name="Pati A."/>
            <person name="Chen A."/>
            <person name="Palaniappan K."/>
            <person name="Hauser L."/>
            <person name="Chang Y.J."/>
            <person name="Jeffries C.D."/>
            <person name="Detter J.C."/>
            <person name="Brambilla E."/>
            <person name="Djao O.D."/>
            <person name="Rohde M."/>
            <person name="Spring S."/>
            <person name="Goker M."/>
            <person name="Woyke T."/>
            <person name="Bristow J."/>
            <person name="Eisen J.A."/>
            <person name="Markowitz V."/>
            <person name="Hugenholtz P."/>
            <person name="Kyrpides N.C."/>
            <person name="Klenk H.P."/>
            <person name="Land M."/>
        </authorList>
    </citation>
    <scope>NUCLEOTIDE SEQUENCE [LARGE SCALE GENOMIC DNA]</scope>
    <source>
        <strain evidence="15">DSM 19672 / NBRC 101217 / Yu37-1</strain>
    </source>
</reference>
<evidence type="ECO:0000256" key="5">
    <source>
        <dbReference type="ARBA" id="ARBA00022741"/>
    </source>
</evidence>
<evidence type="ECO:0000259" key="13">
    <source>
        <dbReference type="PROSITE" id="PS51643"/>
    </source>
</evidence>
<dbReference type="InterPro" id="IPR011545">
    <property type="entry name" value="DEAD/DEAH_box_helicase_dom"/>
</dbReference>
<dbReference type="GO" id="GO:0004518">
    <property type="term" value="F:nuclease activity"/>
    <property type="evidence" value="ECO:0007669"/>
    <property type="project" value="UniProtKB-KW"/>
</dbReference>
<dbReference type="InterPro" id="IPR054712">
    <property type="entry name" value="Cas3-like_dom"/>
</dbReference>
<dbReference type="PANTHER" id="PTHR47959">
    <property type="entry name" value="ATP-DEPENDENT RNA HELICASE RHLE-RELATED"/>
    <property type="match status" value="1"/>
</dbReference>
<evidence type="ECO:0000256" key="6">
    <source>
        <dbReference type="ARBA" id="ARBA00022801"/>
    </source>
</evidence>
<dbReference type="InterPro" id="IPR006483">
    <property type="entry name" value="CRISPR-assoc_Cas3_HD"/>
</dbReference>
<evidence type="ECO:0000313" key="14">
    <source>
        <dbReference type="EMBL" id="ADR19820.1"/>
    </source>
</evidence>
<dbReference type="SUPFAM" id="SSF52540">
    <property type="entry name" value="P-loop containing nucleoside triphosphate hydrolases"/>
    <property type="match status" value="1"/>
</dbReference>
<keyword evidence="6" id="KW-0378">Hydrolase</keyword>
<dbReference type="CDD" id="cd09641">
    <property type="entry name" value="Cas3''_I"/>
    <property type="match status" value="1"/>
</dbReference>
<keyword evidence="9" id="KW-0051">Antiviral defense</keyword>
<name>E4TH22_CALNY</name>
<dbReference type="GO" id="GO:0046872">
    <property type="term" value="F:metal ion binding"/>
    <property type="evidence" value="ECO:0007669"/>
    <property type="project" value="UniProtKB-KW"/>
</dbReference>
<comment type="similarity">
    <text evidence="2">In the central section; belongs to the CRISPR-associated helicase Cas3 family.</text>
</comment>
<dbReference type="EMBL" id="CP002347">
    <property type="protein sequence ID" value="ADR19820.1"/>
    <property type="molecule type" value="Genomic_DNA"/>
</dbReference>
<comment type="similarity">
    <text evidence="10">Belongs to the DEAD box helicase family.</text>
</comment>
<dbReference type="PANTHER" id="PTHR47959:SF16">
    <property type="entry name" value="CRISPR-ASSOCIATED NUCLEASE_HELICASE CAS3-RELATED"/>
    <property type="match status" value="1"/>
</dbReference>
<dbReference type="InterPro" id="IPR014001">
    <property type="entry name" value="Helicase_ATP-bd"/>
</dbReference>
<evidence type="ECO:0000256" key="9">
    <source>
        <dbReference type="ARBA" id="ARBA00023118"/>
    </source>
</evidence>
<organism evidence="14 15">
    <name type="scientific">Calditerrivibrio nitroreducens (strain DSM 19672 / NBRC 101217 / Yu37-1)</name>
    <dbReference type="NCBI Taxonomy" id="768670"/>
    <lineage>
        <taxon>Bacteria</taxon>
        <taxon>Pseudomonadati</taxon>
        <taxon>Deferribacterota</taxon>
        <taxon>Deferribacteres</taxon>
        <taxon>Deferribacterales</taxon>
        <taxon>Calditerrivibrionaceae</taxon>
    </lineage>
</organism>
<dbReference type="SMART" id="SM00487">
    <property type="entry name" value="DEXDc"/>
    <property type="match status" value="1"/>
</dbReference>
<evidence type="ECO:0000256" key="10">
    <source>
        <dbReference type="ARBA" id="ARBA00038437"/>
    </source>
</evidence>
<keyword evidence="4" id="KW-0479">Metal-binding</keyword>
<dbReference type="GO" id="GO:0016787">
    <property type="term" value="F:hydrolase activity"/>
    <property type="evidence" value="ECO:0007669"/>
    <property type="project" value="UniProtKB-KW"/>
</dbReference>
<gene>
    <name evidence="14" type="ordered locus">Calni_1916</name>
</gene>
<dbReference type="InterPro" id="IPR027417">
    <property type="entry name" value="P-loop_NTPase"/>
</dbReference>
<dbReference type="HOGENOM" id="CLU_009347_0_0_0"/>
<dbReference type="PROSITE" id="PS51643">
    <property type="entry name" value="HD_CAS3"/>
    <property type="match status" value="1"/>
</dbReference>
<evidence type="ECO:0000256" key="3">
    <source>
        <dbReference type="ARBA" id="ARBA00022722"/>
    </source>
</evidence>
<dbReference type="GO" id="GO:0051607">
    <property type="term" value="P:defense response to virus"/>
    <property type="evidence" value="ECO:0007669"/>
    <property type="project" value="UniProtKB-KW"/>
</dbReference>
<evidence type="ECO:0000256" key="8">
    <source>
        <dbReference type="ARBA" id="ARBA00022840"/>
    </source>
</evidence>
<comment type="similarity">
    <text evidence="1">In the N-terminal section; belongs to the CRISPR-associated nuclease Cas3-HD family.</text>
</comment>
<dbReference type="NCBIfam" id="TIGR01596">
    <property type="entry name" value="cas3_HD"/>
    <property type="match status" value="1"/>
</dbReference>
<keyword evidence="7" id="KW-0347">Helicase</keyword>
<evidence type="ECO:0000256" key="1">
    <source>
        <dbReference type="ARBA" id="ARBA00006847"/>
    </source>
</evidence>
<evidence type="ECO:0000256" key="2">
    <source>
        <dbReference type="ARBA" id="ARBA00009046"/>
    </source>
</evidence>
<protein>
    <submittedName>
        <fullName evidence="14">CRISPR-associated helicase Cas3</fullName>
    </submittedName>
</protein>
<dbReference type="InterPro" id="IPR050079">
    <property type="entry name" value="DEAD_box_RNA_helicase"/>
</dbReference>
<reference key="1">
    <citation type="submission" date="2010-11" db="EMBL/GenBank/DDBJ databases">
        <title>The complete genome of chromosome of Calditerrivibrio nitroreducens DSM 19672.</title>
        <authorList>
            <consortium name="US DOE Joint Genome Institute (JGI-PGF)"/>
            <person name="Lucas S."/>
            <person name="Copeland A."/>
            <person name="Lapidus A."/>
            <person name="Bruce D."/>
            <person name="Goodwin L."/>
            <person name="Pitluck S."/>
            <person name="Kyrpides N."/>
            <person name="Mavromatis K."/>
            <person name="Ivanova N."/>
            <person name="Mikhailova N."/>
            <person name="Zeytun A."/>
            <person name="Brettin T."/>
            <person name="Detter J.C."/>
            <person name="Tapia R."/>
            <person name="Han C."/>
            <person name="Land M."/>
            <person name="Hauser L."/>
            <person name="Markowitz V."/>
            <person name="Cheng J.-F."/>
            <person name="Hugenholtz P."/>
            <person name="Woyke T."/>
            <person name="Wu D."/>
            <person name="Spring S."/>
            <person name="Schroeder M."/>
            <person name="Brambilla E."/>
            <person name="Klenk H.-P."/>
            <person name="Eisen J.A."/>
        </authorList>
    </citation>
    <scope>NUCLEOTIDE SEQUENCE [LARGE SCALE GENOMIC DNA]</scope>
    <source>
        <strain>DSM 19672</strain>
    </source>
</reference>
<feature type="domain" description="Helicase C-terminal" evidence="12">
    <location>
        <begin position="425"/>
        <end position="600"/>
    </location>
</feature>
<keyword evidence="5" id="KW-0547">Nucleotide-binding</keyword>
<evidence type="ECO:0000259" key="12">
    <source>
        <dbReference type="PROSITE" id="PS51194"/>
    </source>
</evidence>
<sequence>MCGLIKEDEIEKCLAKSDKTTIETHNKSIYENLNILKERISINDDALLENLKKVIKYHDYGKANLKFQQKLEKRKSEEILFHHLISPLFYLISNSNSTLKDEDKINIYAIIRHHNRQLELIESLKLDFIDNSLRKALKAVFEDIKDLINIPKNDYDKYINAYLTALISSDYLKQKYFKNLVLTTGFLIRLDHAASGGLEVEEKPITEDRKELLKRALGITDFRPFQKKFGIERKQNYQAIVADTGMGKTGLSVLWSNRKKFYILPNRASVNAMYETLKHIYGENKVGLLHSTSLFNLLENYEDDMSVLKQFDQTRVLSKPVTVCTADQLFTAAFNMPGYEKIYATLSYSDVVIDEIQGFQPQQIIPMLKQIKETKELGTRYLIITATLPDIIAKRLNEYGFCVIDNDIDTVDNIKRHKIRIENKKIEDLSDEILQKFKTNKKILIVTNTVKKAQELYQSLLTNMLLTEKEKHRINILHSRFIWKDRQEKEKNVLDETKQDGDGVYINKDGCIWVCTQLVEASLDIDFDYLFTEAATADSLIQRMGRVWRHRKKDYKGDENIIIATDVEYKVYEKILVEKSVELIQEAIIENSNYLYSKNKREIVKILYSEEKLTEWGSKYLDEWKKFENAINSGWNFILEENAQKAFRDVMTIELIPSNFKDEVIDIYNSFKDFINQINSDANISDRGKKTQKRLEKLKKLKSIQEYKVPVPIYLVNPNVSSKKINCSKPIEWLDKDYAIGFLHENYEYNKVLGLTGKSLALEEDNIL</sequence>
<dbReference type="InterPro" id="IPR038257">
    <property type="entry name" value="CRISPR-assoc_Cas3_HD_sf"/>
</dbReference>
<dbReference type="GO" id="GO:0005829">
    <property type="term" value="C:cytosol"/>
    <property type="evidence" value="ECO:0007669"/>
    <property type="project" value="TreeGrafter"/>
</dbReference>
<dbReference type="KEGG" id="cni:Calni_1916"/>
<dbReference type="SMART" id="SM00490">
    <property type="entry name" value="HELICc"/>
    <property type="match status" value="1"/>
</dbReference>
<keyword evidence="8" id="KW-0067">ATP-binding</keyword>
<dbReference type="Gene3D" id="3.40.50.300">
    <property type="entry name" value="P-loop containing nucleotide triphosphate hydrolases"/>
    <property type="match status" value="2"/>
</dbReference>
<evidence type="ECO:0000256" key="4">
    <source>
        <dbReference type="ARBA" id="ARBA00022723"/>
    </source>
</evidence>
<dbReference type="GO" id="GO:0005524">
    <property type="term" value="F:ATP binding"/>
    <property type="evidence" value="ECO:0007669"/>
    <property type="project" value="UniProtKB-KW"/>
</dbReference>
<keyword evidence="3" id="KW-0540">Nuclease</keyword>
<dbReference type="InterPro" id="IPR001650">
    <property type="entry name" value="Helicase_C-like"/>
</dbReference>
<proteinExistence type="inferred from homology"/>
<dbReference type="GO" id="GO:0003724">
    <property type="term" value="F:RNA helicase activity"/>
    <property type="evidence" value="ECO:0007669"/>
    <property type="project" value="TreeGrafter"/>
</dbReference>
<dbReference type="STRING" id="768670.Calni_1916"/>
<evidence type="ECO:0000256" key="7">
    <source>
        <dbReference type="ARBA" id="ARBA00022806"/>
    </source>
</evidence>
<keyword evidence="15" id="KW-1185">Reference proteome</keyword>
<dbReference type="Pfam" id="PF00270">
    <property type="entry name" value="DEAD"/>
    <property type="match status" value="1"/>
</dbReference>
<dbReference type="Pfam" id="PF22590">
    <property type="entry name" value="Cas3-like_C_2"/>
    <property type="match status" value="1"/>
</dbReference>
<evidence type="ECO:0000259" key="11">
    <source>
        <dbReference type="PROSITE" id="PS51192"/>
    </source>
</evidence>
<dbReference type="GO" id="GO:0003676">
    <property type="term" value="F:nucleic acid binding"/>
    <property type="evidence" value="ECO:0007669"/>
    <property type="project" value="InterPro"/>
</dbReference>
<dbReference type="eggNOG" id="COG1203">
    <property type="taxonomic scope" value="Bacteria"/>
</dbReference>
<dbReference type="PROSITE" id="PS51194">
    <property type="entry name" value="HELICASE_CTER"/>
    <property type="match status" value="1"/>
</dbReference>
<feature type="domain" description="Helicase ATP-binding" evidence="11">
    <location>
        <begin position="229"/>
        <end position="406"/>
    </location>
</feature>
<accession>E4TH22</accession>